<evidence type="ECO:0000313" key="3">
    <source>
        <dbReference type="Proteomes" id="UP000030669"/>
    </source>
</evidence>
<dbReference type="EMBL" id="KB469297">
    <property type="protein sequence ID" value="EPQ58873.1"/>
    <property type="molecule type" value="Genomic_DNA"/>
</dbReference>
<feature type="region of interest" description="Disordered" evidence="1">
    <location>
        <begin position="228"/>
        <end position="311"/>
    </location>
</feature>
<reference evidence="2 3" key="1">
    <citation type="journal article" date="2012" name="Science">
        <title>The Paleozoic origin of enzymatic lignin decomposition reconstructed from 31 fungal genomes.</title>
        <authorList>
            <person name="Floudas D."/>
            <person name="Binder M."/>
            <person name="Riley R."/>
            <person name="Barry K."/>
            <person name="Blanchette R.A."/>
            <person name="Henrissat B."/>
            <person name="Martinez A.T."/>
            <person name="Otillar R."/>
            <person name="Spatafora J.W."/>
            <person name="Yadav J.S."/>
            <person name="Aerts A."/>
            <person name="Benoit I."/>
            <person name="Boyd A."/>
            <person name="Carlson A."/>
            <person name="Copeland A."/>
            <person name="Coutinho P.M."/>
            <person name="de Vries R.P."/>
            <person name="Ferreira P."/>
            <person name="Findley K."/>
            <person name="Foster B."/>
            <person name="Gaskell J."/>
            <person name="Glotzer D."/>
            <person name="Gorecki P."/>
            <person name="Heitman J."/>
            <person name="Hesse C."/>
            <person name="Hori C."/>
            <person name="Igarashi K."/>
            <person name="Jurgens J.A."/>
            <person name="Kallen N."/>
            <person name="Kersten P."/>
            <person name="Kohler A."/>
            <person name="Kuees U."/>
            <person name="Kumar T.K.A."/>
            <person name="Kuo A."/>
            <person name="LaButti K."/>
            <person name="Larrondo L.F."/>
            <person name="Lindquist E."/>
            <person name="Ling A."/>
            <person name="Lombard V."/>
            <person name="Lucas S."/>
            <person name="Lundell T."/>
            <person name="Martin R."/>
            <person name="McLaughlin D.J."/>
            <person name="Morgenstern I."/>
            <person name="Morin E."/>
            <person name="Murat C."/>
            <person name="Nagy L.G."/>
            <person name="Nolan M."/>
            <person name="Ohm R.A."/>
            <person name="Patyshakuliyeva A."/>
            <person name="Rokas A."/>
            <person name="Ruiz-Duenas F.J."/>
            <person name="Sabat G."/>
            <person name="Salamov A."/>
            <person name="Samejima M."/>
            <person name="Schmutz J."/>
            <person name="Slot J.C."/>
            <person name="St John F."/>
            <person name="Stenlid J."/>
            <person name="Sun H."/>
            <person name="Sun S."/>
            <person name="Syed K."/>
            <person name="Tsang A."/>
            <person name="Wiebenga A."/>
            <person name="Young D."/>
            <person name="Pisabarro A."/>
            <person name="Eastwood D.C."/>
            <person name="Martin F."/>
            <person name="Cullen D."/>
            <person name="Grigoriev I.V."/>
            <person name="Hibbett D.S."/>
        </authorList>
    </citation>
    <scope>NUCLEOTIDE SEQUENCE [LARGE SCALE GENOMIC DNA]</scope>
    <source>
        <strain evidence="2 3">ATCC 11539</strain>
    </source>
</reference>
<feature type="compositionally biased region" description="Basic and acidic residues" evidence="1">
    <location>
        <begin position="90"/>
        <end position="104"/>
    </location>
</feature>
<dbReference type="Proteomes" id="UP000030669">
    <property type="component" value="Unassembled WGS sequence"/>
</dbReference>
<dbReference type="OrthoDB" id="2565191at2759"/>
<feature type="region of interest" description="Disordered" evidence="1">
    <location>
        <begin position="347"/>
        <end position="449"/>
    </location>
</feature>
<organism evidence="2 3">
    <name type="scientific">Gloeophyllum trabeum (strain ATCC 11539 / FP-39264 / Madison 617)</name>
    <name type="common">Brown rot fungus</name>
    <dbReference type="NCBI Taxonomy" id="670483"/>
    <lineage>
        <taxon>Eukaryota</taxon>
        <taxon>Fungi</taxon>
        <taxon>Dikarya</taxon>
        <taxon>Basidiomycota</taxon>
        <taxon>Agaricomycotina</taxon>
        <taxon>Agaricomycetes</taxon>
        <taxon>Gloeophyllales</taxon>
        <taxon>Gloeophyllaceae</taxon>
        <taxon>Gloeophyllum</taxon>
    </lineage>
</organism>
<dbReference type="KEGG" id="gtr:GLOTRDRAFT_69860"/>
<dbReference type="OMA" id="HYFASTY"/>
<name>S7QI18_GLOTA</name>
<dbReference type="RefSeq" id="XP_007862008.1">
    <property type="nucleotide sequence ID" value="XM_007863817.1"/>
</dbReference>
<proteinExistence type="predicted"/>
<feature type="compositionally biased region" description="Basic residues" evidence="1">
    <location>
        <begin position="367"/>
        <end position="377"/>
    </location>
</feature>
<keyword evidence="3" id="KW-1185">Reference proteome</keyword>
<dbReference type="GeneID" id="19308021"/>
<feature type="region of interest" description="Disordered" evidence="1">
    <location>
        <begin position="73"/>
        <end position="131"/>
    </location>
</feature>
<accession>S7QI18</accession>
<dbReference type="eggNOG" id="ENOG502SQGM">
    <property type="taxonomic scope" value="Eukaryota"/>
</dbReference>
<dbReference type="AlphaFoldDB" id="S7QI18"/>
<evidence type="ECO:0000256" key="1">
    <source>
        <dbReference type="SAM" id="MobiDB-lite"/>
    </source>
</evidence>
<feature type="compositionally biased region" description="Basic and acidic residues" evidence="1">
    <location>
        <begin position="401"/>
        <end position="418"/>
    </location>
</feature>
<evidence type="ECO:0000313" key="2">
    <source>
        <dbReference type="EMBL" id="EPQ58873.1"/>
    </source>
</evidence>
<dbReference type="HOGENOM" id="CLU_049346_0_0_1"/>
<sequence>MGRRNTTVHDVAALRVHPDGTRVPSSLPAKAQDAVNAGDTFSRGLRPRIAKYTVQDTRGNLFARDAGGLGQVPRRLRAARTEEEEGESSELDRSLVEAKAHGIEDGTTPGGDNGSRGKKRAAQEVKDRRAKRRREFAEDYNFLPGLSPVSGTSRSQPSSQGIVTTDVGYKATLDNAQGRDPLYNWAIPSSDLLKIIHHFASVHYSGKGQLFDASREARLIKKIRRMKRLQAAEADDGSDTRANSSSPEISTMQGGNIQESEESEGSSEGDGGSGDESTGSIAETRRDGPSSQANSKHKTSRPKRHRRGQAQLRRDMYKAFDGSALVALGMLVQEHVASLVAPHIPEEWEEDMENHNNNTDANEDSRSRKRGQKKSTPRRGLEQVHTRKTPAGGSVTASPAARDENSATHDTPEEHTQSDSDESVGNLFDGGGEEPVLAPDNSDDSDYVP</sequence>
<gene>
    <name evidence="2" type="ORF">GLOTRDRAFT_69860</name>
</gene>
<feature type="compositionally biased region" description="Basic residues" evidence="1">
    <location>
        <begin position="295"/>
        <end position="308"/>
    </location>
</feature>
<feature type="compositionally biased region" description="Polar residues" evidence="1">
    <location>
        <begin position="240"/>
        <end position="258"/>
    </location>
</feature>
<protein>
    <submittedName>
        <fullName evidence="2">Uncharacterized protein</fullName>
    </submittedName>
</protein>